<comment type="caution">
    <text evidence="2">The sequence shown here is derived from an EMBL/GenBank/DDBJ whole genome shotgun (WGS) entry which is preliminary data.</text>
</comment>
<evidence type="ECO:0000313" key="3">
    <source>
        <dbReference type="Proteomes" id="UP001221898"/>
    </source>
</evidence>
<dbReference type="AlphaFoldDB" id="A0AAD7WFE1"/>
<keyword evidence="3" id="KW-1185">Reference proteome</keyword>
<evidence type="ECO:0000313" key="2">
    <source>
        <dbReference type="EMBL" id="KAJ8395081.1"/>
    </source>
</evidence>
<proteinExistence type="predicted"/>
<feature type="compositionally biased region" description="Basic residues" evidence="1">
    <location>
        <begin position="83"/>
        <end position="94"/>
    </location>
</feature>
<reference evidence="2" key="1">
    <citation type="journal article" date="2023" name="Science">
        <title>Genome structures resolve the early diversification of teleost fishes.</title>
        <authorList>
            <person name="Parey E."/>
            <person name="Louis A."/>
            <person name="Montfort J."/>
            <person name="Bouchez O."/>
            <person name="Roques C."/>
            <person name="Iampietro C."/>
            <person name="Lluch J."/>
            <person name="Castinel A."/>
            <person name="Donnadieu C."/>
            <person name="Desvignes T."/>
            <person name="Floi Bucao C."/>
            <person name="Jouanno E."/>
            <person name="Wen M."/>
            <person name="Mejri S."/>
            <person name="Dirks R."/>
            <person name="Jansen H."/>
            <person name="Henkel C."/>
            <person name="Chen W.J."/>
            <person name="Zahm M."/>
            <person name="Cabau C."/>
            <person name="Klopp C."/>
            <person name="Thompson A.W."/>
            <person name="Robinson-Rechavi M."/>
            <person name="Braasch I."/>
            <person name="Lecointre G."/>
            <person name="Bobe J."/>
            <person name="Postlethwait J.H."/>
            <person name="Berthelot C."/>
            <person name="Roest Crollius H."/>
            <person name="Guiguen Y."/>
        </authorList>
    </citation>
    <scope>NUCLEOTIDE SEQUENCE</scope>
    <source>
        <strain evidence="2">NC1722</strain>
    </source>
</reference>
<gene>
    <name evidence="2" type="ORF">AAFF_G00035370</name>
</gene>
<feature type="region of interest" description="Disordered" evidence="1">
    <location>
        <begin position="1"/>
        <end position="94"/>
    </location>
</feature>
<name>A0AAD7WFE1_9TELE</name>
<accession>A0AAD7WFE1</accession>
<organism evidence="2 3">
    <name type="scientific">Aldrovandia affinis</name>
    <dbReference type="NCBI Taxonomy" id="143900"/>
    <lineage>
        <taxon>Eukaryota</taxon>
        <taxon>Metazoa</taxon>
        <taxon>Chordata</taxon>
        <taxon>Craniata</taxon>
        <taxon>Vertebrata</taxon>
        <taxon>Euteleostomi</taxon>
        <taxon>Actinopterygii</taxon>
        <taxon>Neopterygii</taxon>
        <taxon>Teleostei</taxon>
        <taxon>Notacanthiformes</taxon>
        <taxon>Halosauridae</taxon>
        <taxon>Aldrovandia</taxon>
    </lineage>
</organism>
<dbReference type="EMBL" id="JAINUG010000119">
    <property type="protein sequence ID" value="KAJ8395081.1"/>
    <property type="molecule type" value="Genomic_DNA"/>
</dbReference>
<evidence type="ECO:0000256" key="1">
    <source>
        <dbReference type="SAM" id="MobiDB-lite"/>
    </source>
</evidence>
<sequence length="94" mass="10317">MNGDERNGACDPPSAGPGREEQTLLCTDDDEGGGSGAHPAVPGGVESGEWAKRQRRSGFHLIKTPHPLLSHRHSSNEGQQHFIRWKKRKNLSPR</sequence>
<dbReference type="Proteomes" id="UP001221898">
    <property type="component" value="Unassembled WGS sequence"/>
</dbReference>
<protein>
    <submittedName>
        <fullName evidence="2">Uncharacterized protein</fullName>
    </submittedName>
</protein>